<name>A0A0C9ULY5_SPHS4</name>
<reference evidence="2 3" key="1">
    <citation type="submission" date="2014-06" db="EMBL/GenBank/DDBJ databases">
        <title>Evolutionary Origins and Diversification of the Mycorrhizal Mutualists.</title>
        <authorList>
            <consortium name="DOE Joint Genome Institute"/>
            <consortium name="Mycorrhizal Genomics Consortium"/>
            <person name="Kohler A."/>
            <person name="Kuo A."/>
            <person name="Nagy L.G."/>
            <person name="Floudas D."/>
            <person name="Copeland A."/>
            <person name="Barry K.W."/>
            <person name="Cichocki N."/>
            <person name="Veneault-Fourrey C."/>
            <person name="LaButti K."/>
            <person name="Lindquist E.A."/>
            <person name="Lipzen A."/>
            <person name="Lundell T."/>
            <person name="Morin E."/>
            <person name="Murat C."/>
            <person name="Riley R."/>
            <person name="Ohm R."/>
            <person name="Sun H."/>
            <person name="Tunlid A."/>
            <person name="Henrissat B."/>
            <person name="Grigoriev I.V."/>
            <person name="Hibbett D.S."/>
            <person name="Martin F."/>
        </authorList>
    </citation>
    <scope>NUCLEOTIDE SEQUENCE [LARGE SCALE GENOMIC DNA]</scope>
    <source>
        <strain evidence="2 3">SS14</strain>
    </source>
</reference>
<organism evidence="2 3">
    <name type="scientific">Sphaerobolus stellatus (strain SS14)</name>
    <dbReference type="NCBI Taxonomy" id="990650"/>
    <lineage>
        <taxon>Eukaryota</taxon>
        <taxon>Fungi</taxon>
        <taxon>Dikarya</taxon>
        <taxon>Basidiomycota</taxon>
        <taxon>Agaricomycotina</taxon>
        <taxon>Agaricomycetes</taxon>
        <taxon>Phallomycetidae</taxon>
        <taxon>Geastrales</taxon>
        <taxon>Sphaerobolaceae</taxon>
        <taxon>Sphaerobolus</taxon>
    </lineage>
</organism>
<dbReference type="CDD" id="cd00303">
    <property type="entry name" value="retropepsin_like"/>
    <property type="match status" value="1"/>
</dbReference>
<feature type="compositionally biased region" description="Polar residues" evidence="1">
    <location>
        <begin position="18"/>
        <end position="28"/>
    </location>
</feature>
<keyword evidence="3" id="KW-1185">Reference proteome</keyword>
<dbReference type="InterPro" id="IPR021109">
    <property type="entry name" value="Peptidase_aspartic_dom_sf"/>
</dbReference>
<evidence type="ECO:0000256" key="1">
    <source>
        <dbReference type="SAM" id="MobiDB-lite"/>
    </source>
</evidence>
<dbReference type="EMBL" id="KN837375">
    <property type="protein sequence ID" value="KIJ26295.1"/>
    <property type="molecule type" value="Genomic_DNA"/>
</dbReference>
<dbReference type="Gene3D" id="2.40.70.10">
    <property type="entry name" value="Acid Proteases"/>
    <property type="match status" value="1"/>
</dbReference>
<dbReference type="Pfam" id="PF08284">
    <property type="entry name" value="RVP_2"/>
    <property type="match status" value="1"/>
</dbReference>
<evidence type="ECO:0000313" key="2">
    <source>
        <dbReference type="EMBL" id="KIJ26295.1"/>
    </source>
</evidence>
<feature type="region of interest" description="Disordered" evidence="1">
    <location>
        <begin position="1"/>
        <end position="83"/>
    </location>
</feature>
<feature type="compositionally biased region" description="Low complexity" evidence="1">
    <location>
        <begin position="51"/>
        <end position="64"/>
    </location>
</feature>
<sequence length="278" mass="30163">MPPKKRTVDKVPAGTGDATDSGSTSNVIGGNGPTLDPGKDPSQTVSAVSETIPTRPTTRNTRATDQLAHPASDRGISEDPSSKKVTYLRRASFALRLTSHLTPFNFASHLVFFVTLSITSVTLRNPSLGSAHNKDEYHNEGYDNQLDLSEDQRSWGSKPSEFDWVAAVVPIGLANARKAKLAKEGEPPYDHTVKMKTTRPARSKHDLLTIAGYFLVGGTKARCLFDSGCEGIIMSSEFARATGLRMHKLLEPIGIQQAFQGSRAKLYYTVTTDITIGQ</sequence>
<evidence type="ECO:0000313" key="3">
    <source>
        <dbReference type="Proteomes" id="UP000054279"/>
    </source>
</evidence>
<feature type="compositionally biased region" description="Basic and acidic residues" evidence="1">
    <location>
        <begin position="71"/>
        <end position="82"/>
    </location>
</feature>
<proteinExistence type="predicted"/>
<accession>A0A0C9ULY5</accession>
<dbReference type="Proteomes" id="UP000054279">
    <property type="component" value="Unassembled WGS sequence"/>
</dbReference>
<protein>
    <submittedName>
        <fullName evidence="2">Uncharacterized protein</fullName>
    </submittedName>
</protein>
<dbReference type="AlphaFoldDB" id="A0A0C9ULY5"/>
<gene>
    <name evidence="2" type="ORF">M422DRAFT_272637</name>
</gene>
<dbReference type="HOGENOM" id="CLU_1001737_0_0_1"/>